<dbReference type="InterPro" id="IPR047589">
    <property type="entry name" value="DUF11_rpt"/>
</dbReference>
<dbReference type="InterPro" id="IPR051172">
    <property type="entry name" value="Chlamydia_OmcB"/>
</dbReference>
<dbReference type="Gene3D" id="2.60.40.10">
    <property type="entry name" value="Immunoglobulins"/>
    <property type="match status" value="1"/>
</dbReference>
<dbReference type="PANTHER" id="PTHR34819">
    <property type="entry name" value="LARGE CYSTEINE-RICH PERIPLASMIC PROTEIN OMCB"/>
    <property type="match status" value="1"/>
</dbReference>
<proteinExistence type="predicted"/>
<dbReference type="NCBIfam" id="TIGR04131">
    <property type="entry name" value="Bac_Flav_CTERM"/>
    <property type="match status" value="1"/>
</dbReference>
<reference evidence="2 3" key="1">
    <citation type="submission" date="2023-02" db="EMBL/GenBank/DDBJ databases">
        <title>Genome sequence of Mucilaginibacter jinjuensis strain KACC 16571.</title>
        <authorList>
            <person name="Kim S."/>
            <person name="Heo J."/>
            <person name="Kwon S.-W."/>
        </authorList>
    </citation>
    <scope>NUCLEOTIDE SEQUENCE [LARGE SCALE GENOMIC DNA]</scope>
    <source>
        <strain evidence="2 3">KACC 16571</strain>
    </source>
</reference>
<evidence type="ECO:0000313" key="2">
    <source>
        <dbReference type="EMBL" id="WCT10032.1"/>
    </source>
</evidence>
<accession>A0ABY7T2T3</accession>
<dbReference type="InterPro" id="IPR001434">
    <property type="entry name" value="OmcB-like_DUF11"/>
</dbReference>
<evidence type="ECO:0000259" key="1">
    <source>
        <dbReference type="Pfam" id="PF01345"/>
    </source>
</evidence>
<dbReference type="InterPro" id="IPR013783">
    <property type="entry name" value="Ig-like_fold"/>
</dbReference>
<evidence type="ECO:0000313" key="3">
    <source>
        <dbReference type="Proteomes" id="UP001216139"/>
    </source>
</evidence>
<dbReference type="Proteomes" id="UP001216139">
    <property type="component" value="Chromosome"/>
</dbReference>
<gene>
    <name evidence="2" type="ORF">PQO05_14965</name>
</gene>
<dbReference type="EMBL" id="CP117167">
    <property type="protein sequence ID" value="WCT10032.1"/>
    <property type="molecule type" value="Genomic_DNA"/>
</dbReference>
<dbReference type="Pfam" id="PF13585">
    <property type="entry name" value="CHU_C"/>
    <property type="match status" value="1"/>
</dbReference>
<keyword evidence="3" id="KW-1185">Reference proteome</keyword>
<dbReference type="InterPro" id="IPR026341">
    <property type="entry name" value="T9SS_type_B"/>
</dbReference>
<dbReference type="RefSeq" id="WP_273628131.1">
    <property type="nucleotide sequence ID" value="NZ_CP117167.1"/>
</dbReference>
<dbReference type="Gene3D" id="2.60.40.1170">
    <property type="entry name" value="Mu homology domain, subdomain B"/>
    <property type="match status" value="1"/>
</dbReference>
<name>A0ABY7T2T3_9SPHI</name>
<sequence>MGSGFGISFLRLLLLFTVAGFVLPITQASAQKKTFTIDPGSSVIIHGYAVNASGYQWYKDGQPISGAVGPNFKATEPGLYKVEALNIASCPSSASEEVQVLSGTAPVDMAIVKKSEDKPVIVGASYTYVLTVKNASAYPATNVMVKDTLPSGLEFLSMVTWDKGLPNFDQATHSLSWSITNFEGYGQAELTFLARSNKSGTITNKATVTSTENDTYTKNNTSTDIKQIAGLSIPNVFTPNGDGKNDTFEIPELSIFPENEIIIINRWGNAVYQKKGYHNDWTGEGLNEGTYFYVLKVKYLSGVWETYNGYITLLRSKQTR</sequence>
<protein>
    <submittedName>
        <fullName evidence="2">Gliding motility-associated C-terminal domain-containing protein</fullName>
    </submittedName>
</protein>
<dbReference type="NCBIfam" id="TIGR01451">
    <property type="entry name" value="B_ant_repeat"/>
    <property type="match status" value="1"/>
</dbReference>
<dbReference type="Pfam" id="PF01345">
    <property type="entry name" value="DUF11"/>
    <property type="match status" value="1"/>
</dbReference>
<organism evidence="2 3">
    <name type="scientific">Mucilaginibacter jinjuensis</name>
    <dbReference type="NCBI Taxonomy" id="1176721"/>
    <lineage>
        <taxon>Bacteria</taxon>
        <taxon>Pseudomonadati</taxon>
        <taxon>Bacteroidota</taxon>
        <taxon>Sphingobacteriia</taxon>
        <taxon>Sphingobacteriales</taxon>
        <taxon>Sphingobacteriaceae</taxon>
        <taxon>Mucilaginibacter</taxon>
    </lineage>
</organism>
<feature type="domain" description="DUF11" evidence="1">
    <location>
        <begin position="108"/>
        <end position="223"/>
    </location>
</feature>